<dbReference type="OrthoDB" id="7108654at2759"/>
<gene>
    <name evidence="1" type="primary">Hypp2225</name>
    <name evidence="1" type="ORF">BLAG_LOCUS16634</name>
</gene>
<dbReference type="EMBL" id="OV696688">
    <property type="protein sequence ID" value="CAH1259281.1"/>
    <property type="molecule type" value="Genomic_DNA"/>
</dbReference>
<evidence type="ECO:0000313" key="2">
    <source>
        <dbReference type="Proteomes" id="UP000838412"/>
    </source>
</evidence>
<organism evidence="1 2">
    <name type="scientific">Branchiostoma lanceolatum</name>
    <name type="common">Common lancelet</name>
    <name type="synonym">Amphioxus lanceolatum</name>
    <dbReference type="NCBI Taxonomy" id="7740"/>
    <lineage>
        <taxon>Eukaryota</taxon>
        <taxon>Metazoa</taxon>
        <taxon>Chordata</taxon>
        <taxon>Cephalochordata</taxon>
        <taxon>Leptocardii</taxon>
        <taxon>Amphioxiformes</taxon>
        <taxon>Branchiostomatidae</taxon>
        <taxon>Branchiostoma</taxon>
    </lineage>
</organism>
<accession>A0A8K0EM42</accession>
<dbReference type="GO" id="GO:0019441">
    <property type="term" value="P:L-tryptophan catabolic process to kynurenine"/>
    <property type="evidence" value="ECO:0007669"/>
    <property type="project" value="InterPro"/>
</dbReference>
<name>A0A8K0EM42_BRALA</name>
<dbReference type="SUPFAM" id="SSF102198">
    <property type="entry name" value="Putative cyclase"/>
    <property type="match status" value="1"/>
</dbReference>
<evidence type="ECO:0000313" key="1">
    <source>
        <dbReference type="EMBL" id="CAH1259281.1"/>
    </source>
</evidence>
<keyword evidence="2" id="KW-1185">Reference proteome</keyword>
<reference evidence="1" key="1">
    <citation type="submission" date="2022-01" db="EMBL/GenBank/DDBJ databases">
        <authorList>
            <person name="Braso-Vives M."/>
        </authorList>
    </citation>
    <scope>NUCLEOTIDE SEQUENCE</scope>
</reference>
<protein>
    <submittedName>
        <fullName evidence="1">Hypp2225 protein</fullName>
    </submittedName>
</protein>
<dbReference type="InterPro" id="IPR037175">
    <property type="entry name" value="KFase_sf"/>
</dbReference>
<proteinExistence type="predicted"/>
<dbReference type="Proteomes" id="UP000838412">
    <property type="component" value="Chromosome 3"/>
</dbReference>
<dbReference type="AlphaFoldDB" id="A0A8K0EM42"/>
<sequence>MLLDTGSLSTGQSTNFSAHQILCKADIIGSASVANIDQLPNPGATVYALPLKIGEGSGGLARIIGIINTRESGGGRDELFL</sequence>
<dbReference type="GO" id="GO:0004061">
    <property type="term" value="F:arylformamidase activity"/>
    <property type="evidence" value="ECO:0007669"/>
    <property type="project" value="InterPro"/>
</dbReference>
<dbReference type="Gene3D" id="3.50.30.50">
    <property type="entry name" value="Putative cyclase"/>
    <property type="match status" value="1"/>
</dbReference>